<organism evidence="7 8">
    <name type="scientific">Candidatus Entotheonella gemina</name>
    <dbReference type="NCBI Taxonomy" id="1429439"/>
    <lineage>
        <taxon>Bacteria</taxon>
        <taxon>Pseudomonadati</taxon>
        <taxon>Nitrospinota/Tectimicrobiota group</taxon>
        <taxon>Candidatus Tectimicrobiota</taxon>
        <taxon>Candidatus Entotheonellia</taxon>
        <taxon>Candidatus Entotheonellales</taxon>
        <taxon>Candidatus Entotheonellaceae</taxon>
        <taxon>Candidatus Entotheonella</taxon>
    </lineage>
</organism>
<evidence type="ECO:0000256" key="1">
    <source>
        <dbReference type="ARBA" id="ARBA00004370"/>
    </source>
</evidence>
<dbReference type="SUPFAM" id="SSF52540">
    <property type="entry name" value="P-loop containing nucleoside triphosphate hydrolases"/>
    <property type="match status" value="1"/>
</dbReference>
<comment type="subcellular location">
    <subcellularLocation>
        <location evidence="1">Membrane</location>
    </subcellularLocation>
</comment>
<dbReference type="Gene3D" id="3.40.50.10140">
    <property type="entry name" value="Toll/interleukin-1 receptor homology (TIR) domain"/>
    <property type="match status" value="1"/>
</dbReference>
<dbReference type="Pfam" id="PF13676">
    <property type="entry name" value="TIR_2"/>
    <property type="match status" value="1"/>
</dbReference>
<feature type="domain" description="TIR" evidence="6">
    <location>
        <begin position="28"/>
        <end position="162"/>
    </location>
</feature>
<dbReference type="GO" id="GO:0005886">
    <property type="term" value="C:plasma membrane"/>
    <property type="evidence" value="ECO:0007669"/>
    <property type="project" value="TreeGrafter"/>
</dbReference>
<evidence type="ECO:0000313" key="7">
    <source>
        <dbReference type="EMBL" id="ETX05290.1"/>
    </source>
</evidence>
<dbReference type="Proteomes" id="UP000019140">
    <property type="component" value="Unassembled WGS sequence"/>
</dbReference>
<evidence type="ECO:0000256" key="4">
    <source>
        <dbReference type="ARBA" id="ARBA00022989"/>
    </source>
</evidence>
<evidence type="ECO:0000313" key="8">
    <source>
        <dbReference type="Proteomes" id="UP000019140"/>
    </source>
</evidence>
<evidence type="ECO:0000256" key="3">
    <source>
        <dbReference type="ARBA" id="ARBA00022729"/>
    </source>
</evidence>
<dbReference type="InterPro" id="IPR035897">
    <property type="entry name" value="Toll_tir_struct_dom_sf"/>
</dbReference>
<accession>W4M529</accession>
<dbReference type="GO" id="GO:0007165">
    <property type="term" value="P:signal transduction"/>
    <property type="evidence" value="ECO:0007669"/>
    <property type="project" value="InterPro"/>
</dbReference>
<keyword evidence="5" id="KW-0472">Membrane</keyword>
<protein>
    <recommendedName>
        <fullName evidence="6">TIR domain-containing protein</fullName>
    </recommendedName>
</protein>
<dbReference type="InterPro" id="IPR027417">
    <property type="entry name" value="P-loop_NTPase"/>
</dbReference>
<keyword evidence="4" id="KW-1133">Transmembrane helix</keyword>
<evidence type="ECO:0000256" key="2">
    <source>
        <dbReference type="ARBA" id="ARBA00022692"/>
    </source>
</evidence>
<reference evidence="7 8" key="1">
    <citation type="journal article" date="2014" name="Nature">
        <title>An environmental bacterial taxon with a large and distinct metabolic repertoire.</title>
        <authorList>
            <person name="Wilson M.C."/>
            <person name="Mori T."/>
            <person name="Ruckert C."/>
            <person name="Uria A.R."/>
            <person name="Helf M.J."/>
            <person name="Takada K."/>
            <person name="Gernert C."/>
            <person name="Steffens U.A."/>
            <person name="Heycke N."/>
            <person name="Schmitt S."/>
            <person name="Rinke C."/>
            <person name="Helfrich E.J."/>
            <person name="Brachmann A.O."/>
            <person name="Gurgui C."/>
            <person name="Wakimoto T."/>
            <person name="Kracht M."/>
            <person name="Crusemann M."/>
            <person name="Hentschel U."/>
            <person name="Abe I."/>
            <person name="Matsunaga S."/>
            <person name="Kalinowski J."/>
            <person name="Takeyama H."/>
            <person name="Piel J."/>
        </authorList>
    </citation>
    <scope>NUCLEOTIDE SEQUENCE [LARGE SCALE GENOMIC DNA]</scope>
    <source>
        <strain evidence="8">TSY2</strain>
    </source>
</reference>
<dbReference type="HOGENOM" id="CLU_637258_0_0_7"/>
<dbReference type="AlphaFoldDB" id="W4M529"/>
<dbReference type="EMBL" id="AZHX01000990">
    <property type="protein sequence ID" value="ETX05290.1"/>
    <property type="molecule type" value="Genomic_DNA"/>
</dbReference>
<sequence>MIMSVLSLFKAIHSSHFEKITMREPLQKQYDIFVSYSRLDRGWVQAELIPRLEKRGFQVCIDYRDFEIGIPTLHNIEYAVDNCRHTILVLTPSWLESEWTDFESLLVGTSDPAARRRKLIPLLLEPCALPPRITMLTHADFTRHQDHDTQFSRLLNQLQMTSINVNSPISQSKLSPFVAGPPIMYPRQFFGRERELRRLFNLWRRHPLQNAALIGPRRSGKTSLLLYLKNIFTLSPEHRRAEQQTDWLPQPEQYRWIFIDFQNPRLSTREGIFRYLLEQLGMPMPRPCDLESFIEVVSRHLQNPTVILLDEIGVALQRYTEFDDFFWESLRSLATNQVNGNLAFVLTADQAIEQLARHSGIGSPFFNIFGYTATLGPLDEPEAYSLIQSSPLTFPVDDVDWILEQSQRWPPLLQVLCRERLLSLEGREVDSFWREEGLRQIQPFRYLLEFG</sequence>
<evidence type="ECO:0000259" key="6">
    <source>
        <dbReference type="PROSITE" id="PS50104"/>
    </source>
</evidence>
<dbReference type="PATRIC" id="fig|1429439.4.peg.4055"/>
<comment type="caution">
    <text evidence="7">The sequence shown here is derived from an EMBL/GenBank/DDBJ whole genome shotgun (WGS) entry which is preliminary data.</text>
</comment>
<dbReference type="PANTHER" id="PTHR24365">
    <property type="entry name" value="TOLL-LIKE RECEPTOR"/>
    <property type="match status" value="1"/>
</dbReference>
<dbReference type="PANTHER" id="PTHR24365:SF541">
    <property type="entry name" value="PROTEIN TOLL-RELATED"/>
    <property type="match status" value="1"/>
</dbReference>
<name>W4M529_9BACT</name>
<dbReference type="PROSITE" id="PS50104">
    <property type="entry name" value="TIR"/>
    <property type="match status" value="1"/>
</dbReference>
<keyword evidence="8" id="KW-1185">Reference proteome</keyword>
<gene>
    <name evidence="7" type="ORF">ETSY2_23845</name>
</gene>
<dbReference type="GO" id="GO:0038023">
    <property type="term" value="F:signaling receptor activity"/>
    <property type="evidence" value="ECO:0007669"/>
    <property type="project" value="TreeGrafter"/>
</dbReference>
<proteinExistence type="predicted"/>
<evidence type="ECO:0000256" key="5">
    <source>
        <dbReference type="ARBA" id="ARBA00023136"/>
    </source>
</evidence>
<dbReference type="SUPFAM" id="SSF52200">
    <property type="entry name" value="Toll/Interleukin receptor TIR domain"/>
    <property type="match status" value="1"/>
</dbReference>
<dbReference type="SMART" id="SM00255">
    <property type="entry name" value="TIR"/>
    <property type="match status" value="1"/>
</dbReference>
<keyword evidence="3" id="KW-0732">Signal</keyword>
<dbReference type="Gene3D" id="3.40.50.300">
    <property type="entry name" value="P-loop containing nucleotide triphosphate hydrolases"/>
    <property type="match status" value="1"/>
</dbReference>
<dbReference type="InterPro" id="IPR000157">
    <property type="entry name" value="TIR_dom"/>
</dbReference>
<keyword evidence="2" id="KW-0812">Transmembrane</keyword>